<keyword evidence="6" id="KW-0862">Zinc</keyword>
<evidence type="ECO:0000256" key="2">
    <source>
        <dbReference type="ARBA" id="ARBA00023015"/>
    </source>
</evidence>
<dbReference type="PANTHER" id="PTHR13455:SF7">
    <property type="entry name" value="SIMJANG, ISOFORM E"/>
    <property type="match status" value="1"/>
</dbReference>
<dbReference type="EMBL" id="JAROKS010000024">
    <property type="protein sequence ID" value="KAK1786702.1"/>
    <property type="molecule type" value="Genomic_DNA"/>
</dbReference>
<evidence type="ECO:0000256" key="5">
    <source>
        <dbReference type="ARBA" id="ARBA00023242"/>
    </source>
</evidence>
<dbReference type="AlphaFoldDB" id="A0AAD8YSZ7"/>
<keyword evidence="10" id="KW-1185">Reference proteome</keyword>
<proteinExistence type="predicted"/>
<keyword evidence="5" id="KW-0539">Nucleus</keyword>
<evidence type="ECO:0000256" key="6">
    <source>
        <dbReference type="PROSITE-ProRule" id="PRU00094"/>
    </source>
</evidence>
<dbReference type="PANTHER" id="PTHR13455">
    <property type="entry name" value="TRANSCRIPTIONAL REPRESSOR P66-RELATED"/>
    <property type="match status" value="1"/>
</dbReference>
<keyword evidence="6" id="KW-0863">Zinc-finger</keyword>
<comment type="caution">
    <text evidence="9">The sequence shown here is derived from an EMBL/GenBank/DDBJ whole genome shotgun (WGS) entry which is preliminary data.</text>
</comment>
<dbReference type="GO" id="GO:0043565">
    <property type="term" value="F:sequence-specific DNA binding"/>
    <property type="evidence" value="ECO:0007669"/>
    <property type="project" value="InterPro"/>
</dbReference>
<evidence type="ECO:0000256" key="7">
    <source>
        <dbReference type="SAM" id="MobiDB-lite"/>
    </source>
</evidence>
<evidence type="ECO:0000313" key="9">
    <source>
        <dbReference type="EMBL" id="KAK1786702.1"/>
    </source>
</evidence>
<name>A0AAD8YSZ7_9TELE</name>
<dbReference type="GO" id="GO:0016581">
    <property type="term" value="C:NuRD complex"/>
    <property type="evidence" value="ECO:0007669"/>
    <property type="project" value="TreeGrafter"/>
</dbReference>
<feature type="region of interest" description="Disordered" evidence="7">
    <location>
        <begin position="412"/>
        <end position="433"/>
    </location>
</feature>
<accession>A0AAD8YSZ7</accession>
<dbReference type="Proteomes" id="UP001239994">
    <property type="component" value="Unassembled WGS sequence"/>
</dbReference>
<feature type="domain" description="GATA-type" evidence="8">
    <location>
        <begin position="234"/>
        <end position="264"/>
    </location>
</feature>
<reference evidence="9" key="1">
    <citation type="submission" date="2023-03" db="EMBL/GenBank/DDBJ databases">
        <title>Electrophorus voltai genome.</title>
        <authorList>
            <person name="Bian C."/>
        </authorList>
    </citation>
    <scope>NUCLEOTIDE SEQUENCE</scope>
    <source>
        <strain evidence="9">CB-2022</strain>
        <tissue evidence="9">Muscle</tissue>
    </source>
</reference>
<keyword evidence="6" id="KW-0479">Metal-binding</keyword>
<evidence type="ECO:0000256" key="4">
    <source>
        <dbReference type="ARBA" id="ARBA00023163"/>
    </source>
</evidence>
<dbReference type="PROSITE" id="PS50114">
    <property type="entry name" value="GATA_ZN_FINGER_2"/>
    <property type="match status" value="1"/>
</dbReference>
<gene>
    <name evidence="9" type="ORF">P4O66_017101</name>
</gene>
<evidence type="ECO:0000256" key="3">
    <source>
        <dbReference type="ARBA" id="ARBA00023054"/>
    </source>
</evidence>
<dbReference type="InterPro" id="IPR040386">
    <property type="entry name" value="P66"/>
</dbReference>
<keyword evidence="2" id="KW-0805">Transcription regulation</keyword>
<protein>
    <recommendedName>
        <fullName evidence="8">GATA-type domain-containing protein</fullName>
    </recommendedName>
</protein>
<dbReference type="GO" id="GO:0008270">
    <property type="term" value="F:zinc ion binding"/>
    <property type="evidence" value="ECO:0007669"/>
    <property type="project" value="UniProtKB-KW"/>
</dbReference>
<comment type="subcellular location">
    <subcellularLocation>
        <location evidence="1">Nucleus</location>
    </subcellularLocation>
</comment>
<dbReference type="Pfam" id="PF09004">
    <property type="entry name" value="ALKBH8_N"/>
    <property type="match status" value="1"/>
</dbReference>
<keyword evidence="4" id="KW-0804">Transcription</keyword>
<dbReference type="InterPro" id="IPR000679">
    <property type="entry name" value="Znf_GATA"/>
</dbReference>
<dbReference type="GO" id="GO:0016706">
    <property type="term" value="F:2-oxoglutarate-dependent dioxygenase activity"/>
    <property type="evidence" value="ECO:0007669"/>
    <property type="project" value="InterPro"/>
</dbReference>
<organism evidence="9 10">
    <name type="scientific">Electrophorus voltai</name>
    <dbReference type="NCBI Taxonomy" id="2609070"/>
    <lineage>
        <taxon>Eukaryota</taxon>
        <taxon>Metazoa</taxon>
        <taxon>Chordata</taxon>
        <taxon>Craniata</taxon>
        <taxon>Vertebrata</taxon>
        <taxon>Euteleostomi</taxon>
        <taxon>Actinopterygii</taxon>
        <taxon>Neopterygii</taxon>
        <taxon>Teleostei</taxon>
        <taxon>Ostariophysi</taxon>
        <taxon>Gymnotiformes</taxon>
        <taxon>Gymnotoidei</taxon>
        <taxon>Gymnotidae</taxon>
        <taxon>Electrophorus</taxon>
    </lineage>
</organism>
<evidence type="ECO:0000259" key="8">
    <source>
        <dbReference type="PROSITE" id="PS50114"/>
    </source>
</evidence>
<dbReference type="InterPro" id="IPR015095">
    <property type="entry name" value="AlkB_hom8_N"/>
</dbReference>
<evidence type="ECO:0000313" key="10">
    <source>
        <dbReference type="Proteomes" id="UP001239994"/>
    </source>
</evidence>
<dbReference type="GO" id="GO:0000122">
    <property type="term" value="P:negative regulation of transcription by RNA polymerase II"/>
    <property type="evidence" value="ECO:0007669"/>
    <property type="project" value="InterPro"/>
</dbReference>
<sequence>MVERVDSFKYLGVHISQDLSWSCHNNSLAKKARQRFYHLRRLRDFRLPSKVLRNFYTCTIKSILTGNITVWFGNSTKQDRQALQRVVRSAERITHTELPDLQTIYHKRCQTKARRIVKDPTHPNNRLFSLLRSGRRFRSLKTKTERLKRSLFPQAIRALIQGNWGPPPPCNITLCQDPTKHLSFIPSWDKEFLYLLGLEKVVQFRGECLDKIIFVPDKCADKGKQKKSPSAHSPKDPFTCAQCNTDFSSSWNQDKEGSILCWSCFQCTWRKEHWTLNGPKDYHLRPTFGNFSSPVLTPSHPVHTDFQVKQEASSYLLPLKGDQQVPKISASVYSAQTNPLSLYSSSFYVDSSSCSSSPSSSDLLSTPVDVFVRSPRHASSSSLSSPTFYFSSSSYSSSPSSSDGFSSPVFLSSNSGTSSPSDGSSSLSLPSTSELHSSSPLPFYSPPHCTTKQALQKGRPPYWMQISLPPLCKDDKVSSKEIKNEKNGHWTGNRLQHEGEKTNQCMFELTHTCMSLTSAVFSLSPLPLLRPDKYNLQKPQICHTDLALPSKAPSTLMPSLKKTARMEHIKEEAQA</sequence>
<dbReference type="GO" id="GO:0008168">
    <property type="term" value="F:methyltransferase activity"/>
    <property type="evidence" value="ECO:0007669"/>
    <property type="project" value="InterPro"/>
</dbReference>
<evidence type="ECO:0000256" key="1">
    <source>
        <dbReference type="ARBA" id="ARBA00004123"/>
    </source>
</evidence>
<keyword evidence="3" id="KW-0175">Coiled coil</keyword>